<proteinExistence type="predicted"/>
<protein>
    <submittedName>
        <fullName evidence="1">Uncharacterized protein</fullName>
    </submittedName>
</protein>
<organism evidence="1 2">
    <name type="scientific">Catharanthus roseus</name>
    <name type="common">Madagascar periwinkle</name>
    <name type="synonym">Vinca rosea</name>
    <dbReference type="NCBI Taxonomy" id="4058"/>
    <lineage>
        <taxon>Eukaryota</taxon>
        <taxon>Viridiplantae</taxon>
        <taxon>Streptophyta</taxon>
        <taxon>Embryophyta</taxon>
        <taxon>Tracheophyta</taxon>
        <taxon>Spermatophyta</taxon>
        <taxon>Magnoliopsida</taxon>
        <taxon>eudicotyledons</taxon>
        <taxon>Gunneridae</taxon>
        <taxon>Pentapetalae</taxon>
        <taxon>asterids</taxon>
        <taxon>lamiids</taxon>
        <taxon>Gentianales</taxon>
        <taxon>Apocynaceae</taxon>
        <taxon>Rauvolfioideae</taxon>
        <taxon>Vinceae</taxon>
        <taxon>Catharanthinae</taxon>
        <taxon>Catharanthus</taxon>
    </lineage>
</organism>
<accession>A0ACB9ZRT2</accession>
<dbReference type="EMBL" id="CM044708">
    <property type="protein sequence ID" value="KAI5650419.1"/>
    <property type="molecule type" value="Genomic_DNA"/>
</dbReference>
<sequence>MATSQNWQLFVHNGRHNHKIVVCNHGHAQVARLTEEQLQQTEQFRKSHVLLRNIFRIFREQDVSCAVRYCTENYNVVAKIKKNRMQRRNTVEEVLYLSAQRSYTVFYRNCEESNVQYAIIGSCSMTLTGKNFTVAIAFMCNEQHLYVTSAMSTGHVQFLMTMSQSRHNQNMLAKLTEMVKDEEVAQQVWTSQVMLFGVETTNCAESEHLGLKLWFSTYHGDLDTVFLSIDTLIEGQIVEIKTSLEISKLKEKYAAKSNAILMNITREMVENPKNKCLHYLRKLHSLPCAYELVGRCQYLLPLQLEDVYIFWRKLEIGVNIPNVHKRDMDFEMCDLTLMLEEISMGPILKVREVRRLIKGVICPVLPENPCPLLTTPSPLSRNRSHKGMTEAQFNQKGSSGSGFGPSPRGRGRPPHSGRGRGGGRNSGRSSLSSVVNPDSPSTPFPSNNAFLGFMYEFIQNWKNVVGDGNCGFRVVANFLFGDENQWLEIHRRMSYDLHHHMNMVCQNTLPKPELSHNPVRQVRLDAVKVCNESVLRGYPAVLNLLHPVWFLSKLISCHHIQSQANVQQFMFILITQHGILLDVGLTGLSSRSNRRCKHGKVIFAQLGEWRKSPLIFTQPRENQPLESSAPKNVCRNFRLTTSDFLPPGQKCNFSADKKSF</sequence>
<evidence type="ECO:0000313" key="1">
    <source>
        <dbReference type="EMBL" id="KAI5650419.1"/>
    </source>
</evidence>
<reference evidence="2" key="1">
    <citation type="journal article" date="2023" name="Nat. Plants">
        <title>Single-cell RNA sequencing provides a high-resolution roadmap for understanding the multicellular compartmentation of specialized metabolism.</title>
        <authorList>
            <person name="Sun S."/>
            <person name="Shen X."/>
            <person name="Li Y."/>
            <person name="Li Y."/>
            <person name="Wang S."/>
            <person name="Li R."/>
            <person name="Zhang H."/>
            <person name="Shen G."/>
            <person name="Guo B."/>
            <person name="Wei J."/>
            <person name="Xu J."/>
            <person name="St-Pierre B."/>
            <person name="Chen S."/>
            <person name="Sun C."/>
        </authorList>
    </citation>
    <scope>NUCLEOTIDE SEQUENCE [LARGE SCALE GENOMIC DNA]</scope>
</reference>
<comment type="caution">
    <text evidence="1">The sequence shown here is derived from an EMBL/GenBank/DDBJ whole genome shotgun (WGS) entry which is preliminary data.</text>
</comment>
<dbReference type="Proteomes" id="UP001060085">
    <property type="component" value="Linkage Group LG08"/>
</dbReference>
<gene>
    <name evidence="1" type="ORF">M9H77_36424</name>
</gene>
<keyword evidence="2" id="KW-1185">Reference proteome</keyword>
<evidence type="ECO:0000313" key="2">
    <source>
        <dbReference type="Proteomes" id="UP001060085"/>
    </source>
</evidence>
<name>A0ACB9ZRT2_CATRO</name>